<keyword evidence="4 5" id="KW-0472">Membrane</keyword>
<feature type="transmembrane region" description="Helical" evidence="5">
    <location>
        <begin position="41"/>
        <end position="60"/>
    </location>
</feature>
<dbReference type="InterPro" id="IPR019109">
    <property type="entry name" value="MamF_MmsF"/>
</dbReference>
<feature type="transmembrane region" description="Helical" evidence="5">
    <location>
        <begin position="66"/>
        <end position="84"/>
    </location>
</feature>
<evidence type="ECO:0000256" key="3">
    <source>
        <dbReference type="ARBA" id="ARBA00022989"/>
    </source>
</evidence>
<dbReference type="PANTHER" id="PTHR36460">
    <property type="entry name" value="UPF0132 DOMAIN PROTEIN (AFU_ORTHOLOGUE AFUA_3G10255)"/>
    <property type="match status" value="1"/>
</dbReference>
<evidence type="ECO:0000256" key="1">
    <source>
        <dbReference type="ARBA" id="ARBA00004141"/>
    </source>
</evidence>
<gene>
    <name evidence="6" type="ORF">UV61_C0009G0060</name>
</gene>
<dbReference type="Proteomes" id="UP000034050">
    <property type="component" value="Unassembled WGS sequence"/>
</dbReference>
<reference evidence="6 7" key="1">
    <citation type="journal article" date="2015" name="Nature">
        <title>rRNA introns, odd ribosomes, and small enigmatic genomes across a large radiation of phyla.</title>
        <authorList>
            <person name="Brown C.T."/>
            <person name="Hug L.A."/>
            <person name="Thomas B.C."/>
            <person name="Sharon I."/>
            <person name="Castelle C.J."/>
            <person name="Singh A."/>
            <person name="Wilkins M.J."/>
            <person name="Williams K.H."/>
            <person name="Banfield J.F."/>
        </authorList>
    </citation>
    <scope>NUCLEOTIDE SEQUENCE [LARGE SCALE GENOMIC DNA]</scope>
</reference>
<protein>
    <recommendedName>
        <fullName evidence="8">DUF4870 domain-containing protein</fullName>
    </recommendedName>
</protein>
<keyword evidence="2 5" id="KW-0812">Transmembrane</keyword>
<dbReference type="PANTHER" id="PTHR36460:SF1">
    <property type="entry name" value="UPF0132 DOMAIN PROTEIN (AFU_ORTHOLOGUE AFUA_3G10255)"/>
    <property type="match status" value="1"/>
</dbReference>
<dbReference type="PATRIC" id="fig|1618446.3.peg.1109"/>
<comment type="subcellular location">
    <subcellularLocation>
        <location evidence="1">Membrane</location>
        <topology evidence="1">Multi-pass membrane protein</topology>
    </subcellularLocation>
</comment>
<evidence type="ECO:0000313" key="6">
    <source>
        <dbReference type="EMBL" id="KKS86533.1"/>
    </source>
</evidence>
<evidence type="ECO:0000256" key="4">
    <source>
        <dbReference type="ARBA" id="ARBA00023136"/>
    </source>
</evidence>
<evidence type="ECO:0000256" key="2">
    <source>
        <dbReference type="ARBA" id="ARBA00022692"/>
    </source>
</evidence>
<feature type="transmembrane region" description="Helical" evidence="5">
    <location>
        <begin position="12"/>
        <end position="29"/>
    </location>
</feature>
<dbReference type="Pfam" id="PF09685">
    <property type="entry name" value="MamF_MmsF"/>
    <property type="match status" value="1"/>
</dbReference>
<evidence type="ECO:0000256" key="5">
    <source>
        <dbReference type="SAM" id="Phobius"/>
    </source>
</evidence>
<dbReference type="AlphaFoldDB" id="A0A0G1FI56"/>
<dbReference type="GO" id="GO:0016020">
    <property type="term" value="C:membrane"/>
    <property type="evidence" value="ECO:0007669"/>
    <property type="project" value="UniProtKB-SubCell"/>
</dbReference>
<evidence type="ECO:0008006" key="8">
    <source>
        <dbReference type="Google" id="ProtNLM"/>
    </source>
</evidence>
<keyword evidence="3 5" id="KW-1133">Transmembrane helix</keyword>
<name>A0A0G1FI56_9BACT</name>
<organism evidence="6 7">
    <name type="scientific">Candidatus Gottesmanbacteria bacterium GW2011_GWB1_43_11</name>
    <dbReference type="NCBI Taxonomy" id="1618446"/>
    <lineage>
        <taxon>Bacteria</taxon>
        <taxon>Candidatus Gottesmaniibacteriota</taxon>
    </lineage>
</organism>
<dbReference type="EMBL" id="LCFD01000009">
    <property type="protein sequence ID" value="KKS86533.1"/>
    <property type="molecule type" value="Genomic_DNA"/>
</dbReference>
<sequence length="110" mass="12152">MATTQGNDNILGAVAYLLGFITGIVLLLVEKKSQFVRFHAMQSTILFGGLFVLNLGLGFIPLLGWLVGLVLFIAAFILWLVLMWKAFNGEMYKLPYVGELAEKQLAKMGN</sequence>
<accession>A0A0G1FI56</accession>
<dbReference type="STRING" id="1618446.UV61_C0009G0060"/>
<evidence type="ECO:0000313" key="7">
    <source>
        <dbReference type="Proteomes" id="UP000034050"/>
    </source>
</evidence>
<proteinExistence type="predicted"/>
<comment type="caution">
    <text evidence="6">The sequence shown here is derived from an EMBL/GenBank/DDBJ whole genome shotgun (WGS) entry which is preliminary data.</text>
</comment>